<dbReference type="InterPro" id="IPR001810">
    <property type="entry name" value="F-box_dom"/>
</dbReference>
<dbReference type="Proteomes" id="UP000077051">
    <property type="component" value="Unassembled WGS sequence"/>
</dbReference>
<evidence type="ECO:0000259" key="1">
    <source>
        <dbReference type="Pfam" id="PF12937"/>
    </source>
</evidence>
<reference evidence="2 3" key="1">
    <citation type="submission" date="2015-06" db="EMBL/GenBank/DDBJ databases">
        <title>Expansion of signal transduction pathways in fungi by whole-genome duplication.</title>
        <authorList>
            <consortium name="DOE Joint Genome Institute"/>
            <person name="Corrochano L.M."/>
            <person name="Kuo A."/>
            <person name="Marcet-Houben M."/>
            <person name="Polaino S."/>
            <person name="Salamov A."/>
            <person name="Villalobos J.M."/>
            <person name="Alvarez M.I."/>
            <person name="Avalos J."/>
            <person name="Benito E.P."/>
            <person name="Benoit I."/>
            <person name="Burger G."/>
            <person name="Camino L.P."/>
            <person name="Canovas D."/>
            <person name="Cerda-Olmedo E."/>
            <person name="Cheng J.-F."/>
            <person name="Dominguez A."/>
            <person name="Elias M."/>
            <person name="Eslava A.P."/>
            <person name="Glaser F."/>
            <person name="Grimwood J."/>
            <person name="Gutierrez G."/>
            <person name="Heitman J."/>
            <person name="Henrissat B."/>
            <person name="Iturriaga E.A."/>
            <person name="Lang B.F."/>
            <person name="Lavin J.L."/>
            <person name="Lee S."/>
            <person name="Li W."/>
            <person name="Lindquist E."/>
            <person name="Lopez-Garcia S."/>
            <person name="Luque E.M."/>
            <person name="Marcos A.T."/>
            <person name="Martin J."/>
            <person name="Mccluskey K."/>
            <person name="Medina H.R."/>
            <person name="Miralles-Duran A."/>
            <person name="Miyazaki A."/>
            <person name="Munoz-Torres E."/>
            <person name="Oguiza J.A."/>
            <person name="Ohm R."/>
            <person name="Olmedo M."/>
            <person name="Orejas M."/>
            <person name="Ortiz-Castellanos L."/>
            <person name="Pisabarro A.G."/>
            <person name="Rodriguez-Romero J."/>
            <person name="Ruiz-Herrera J."/>
            <person name="Ruiz-Vazquez R."/>
            <person name="Sanz C."/>
            <person name="Schackwitz W."/>
            <person name="Schmutz J."/>
            <person name="Shahriari M."/>
            <person name="Shelest E."/>
            <person name="Silva-Franco F."/>
            <person name="Soanes D."/>
            <person name="Syed K."/>
            <person name="Tagua V.G."/>
            <person name="Talbot N.J."/>
            <person name="Thon M."/>
            <person name="De Vries R.P."/>
            <person name="Wiebenga A."/>
            <person name="Yadav J.S."/>
            <person name="Braun E.L."/>
            <person name="Baker S."/>
            <person name="Garre V."/>
            <person name="Horwitz B."/>
            <person name="Torres-Martinez S."/>
            <person name="Idnurm A."/>
            <person name="Herrera-Estrella A."/>
            <person name="Gabaldon T."/>
            <person name="Grigoriev I.V."/>
        </authorList>
    </citation>
    <scope>NUCLEOTIDE SEQUENCE [LARGE SCALE GENOMIC DNA]</scope>
    <source>
        <strain evidence="2 3">CBS 277.49</strain>
    </source>
</reference>
<dbReference type="EMBL" id="AMYB01000005">
    <property type="protein sequence ID" value="OAD02564.1"/>
    <property type="molecule type" value="Genomic_DNA"/>
</dbReference>
<dbReference type="AlphaFoldDB" id="A0A168KML5"/>
<accession>A0A168KML5</accession>
<dbReference type="InterPro" id="IPR036047">
    <property type="entry name" value="F-box-like_dom_sf"/>
</dbReference>
<comment type="caution">
    <text evidence="2">The sequence shown here is derived from an EMBL/GenBank/DDBJ whole genome shotgun (WGS) entry which is preliminary data.</text>
</comment>
<dbReference type="SUPFAM" id="SSF52047">
    <property type="entry name" value="RNI-like"/>
    <property type="match status" value="1"/>
</dbReference>
<proteinExistence type="predicted"/>
<evidence type="ECO:0000313" key="2">
    <source>
        <dbReference type="EMBL" id="OAD02564.1"/>
    </source>
</evidence>
<keyword evidence="3" id="KW-1185">Reference proteome</keyword>
<evidence type="ECO:0000313" key="3">
    <source>
        <dbReference type="Proteomes" id="UP000077051"/>
    </source>
</evidence>
<sequence length="415" mass="48250">MPRWTSIPVEVLTRIFQFIPSAKQLGACRLVHKTWNNPAESAMLGRKITLHNHTAFHRLIEHLESKPAKGRLIKYLNLDFDYIYMDRLTLKHAFELFFTPNLQVLKGEMLSQISDVGCEIIQEIVIKSKQDLFKLRYLGNTRPTTDTYWRTVSLFKQTLQRLDLQFTDCEDMASQDNRHLTHTVALEIGGFKHLHHLDLQIFYDDSIVDMDRILANCNSLRHLRVAISMNHSESLSDYFQVNQIRKMDNTMSLVLYTDPGETPILLEYCTTKYPHIERIVYESPDGPPGFAEDLEDFSRELEILNSVPHYEMEFSLHPENSIEDIRSTLKTDKNDVVIDILDQDSSTTVNGAKELEMFRSTLYYEMKSQVQSAFSMDDIRETFKAEENNVEADILEDQVPGQGYYIDLKHHNETS</sequence>
<keyword evidence="2" id="KW-0238">DNA-binding</keyword>
<gene>
    <name evidence="2" type="ORF">MUCCIDRAFT_82954</name>
</gene>
<dbReference type="GO" id="GO:0003677">
    <property type="term" value="F:DNA binding"/>
    <property type="evidence" value="ECO:0007669"/>
    <property type="project" value="UniProtKB-KW"/>
</dbReference>
<dbReference type="OrthoDB" id="2218526at2759"/>
<dbReference type="Gene3D" id="3.80.10.10">
    <property type="entry name" value="Ribonuclease Inhibitor"/>
    <property type="match status" value="1"/>
</dbReference>
<keyword evidence="2" id="KW-0371">Homeobox</keyword>
<dbReference type="SUPFAM" id="SSF81383">
    <property type="entry name" value="F-box domain"/>
    <property type="match status" value="1"/>
</dbReference>
<dbReference type="Gene3D" id="1.20.1280.50">
    <property type="match status" value="1"/>
</dbReference>
<feature type="domain" description="F-box" evidence="1">
    <location>
        <begin position="4"/>
        <end position="48"/>
    </location>
</feature>
<protein>
    <submittedName>
        <fullName evidence="2">Homeodomain-like DNA binding domain-containing transcription factor</fullName>
    </submittedName>
</protein>
<name>A0A168KML5_MUCCL</name>
<dbReference type="VEuPathDB" id="FungiDB:MUCCIDRAFT_82954"/>
<dbReference type="InterPro" id="IPR032675">
    <property type="entry name" value="LRR_dom_sf"/>
</dbReference>
<organism evidence="2 3">
    <name type="scientific">Mucor lusitanicus CBS 277.49</name>
    <dbReference type="NCBI Taxonomy" id="747725"/>
    <lineage>
        <taxon>Eukaryota</taxon>
        <taxon>Fungi</taxon>
        <taxon>Fungi incertae sedis</taxon>
        <taxon>Mucoromycota</taxon>
        <taxon>Mucoromycotina</taxon>
        <taxon>Mucoromycetes</taxon>
        <taxon>Mucorales</taxon>
        <taxon>Mucorineae</taxon>
        <taxon>Mucoraceae</taxon>
        <taxon>Mucor</taxon>
    </lineage>
</organism>
<dbReference type="Pfam" id="PF12937">
    <property type="entry name" value="F-box-like"/>
    <property type="match status" value="1"/>
</dbReference>
<dbReference type="CDD" id="cd09917">
    <property type="entry name" value="F-box_SF"/>
    <property type="match status" value="1"/>
</dbReference>